<evidence type="ECO:0000313" key="1">
    <source>
        <dbReference type="EMBL" id="KAJ0173480.1"/>
    </source>
</evidence>
<accession>A0ACC1CPF4</accession>
<keyword evidence="2" id="KW-1185">Reference proteome</keyword>
<name>A0ACC1CPF4_9NEOP</name>
<proteinExistence type="predicted"/>
<sequence>MKKVQGNDSFQRINYLYQISKYISGKNSALSSYYGNLIISVAKKNVLKIHPDMKRQMCKKCKCILINNISAKMRIKNKNKAKTIEWECNTCGTRRTFPASKNKDHRVWLEKPESVVEVVQ</sequence>
<dbReference type="EMBL" id="CM034405">
    <property type="protein sequence ID" value="KAJ0173480.1"/>
    <property type="molecule type" value="Genomic_DNA"/>
</dbReference>
<gene>
    <name evidence="1" type="ORF">K1T71_010629</name>
</gene>
<dbReference type="Proteomes" id="UP000824533">
    <property type="component" value="Linkage Group LG19"/>
</dbReference>
<comment type="caution">
    <text evidence="1">The sequence shown here is derived from an EMBL/GenBank/DDBJ whole genome shotgun (WGS) entry which is preliminary data.</text>
</comment>
<protein>
    <submittedName>
        <fullName evidence="1">Uncharacterized protein</fullName>
    </submittedName>
</protein>
<organism evidence="1 2">
    <name type="scientific">Dendrolimus kikuchii</name>
    <dbReference type="NCBI Taxonomy" id="765133"/>
    <lineage>
        <taxon>Eukaryota</taxon>
        <taxon>Metazoa</taxon>
        <taxon>Ecdysozoa</taxon>
        <taxon>Arthropoda</taxon>
        <taxon>Hexapoda</taxon>
        <taxon>Insecta</taxon>
        <taxon>Pterygota</taxon>
        <taxon>Neoptera</taxon>
        <taxon>Endopterygota</taxon>
        <taxon>Lepidoptera</taxon>
        <taxon>Glossata</taxon>
        <taxon>Ditrysia</taxon>
        <taxon>Bombycoidea</taxon>
        <taxon>Lasiocampidae</taxon>
        <taxon>Dendrolimus</taxon>
    </lineage>
</organism>
<evidence type="ECO:0000313" key="2">
    <source>
        <dbReference type="Proteomes" id="UP000824533"/>
    </source>
</evidence>
<reference evidence="1 2" key="1">
    <citation type="journal article" date="2021" name="Front. Genet.">
        <title>Chromosome-Level Genome Assembly Reveals Significant Gene Expansion in the Toll and IMD Signaling Pathways of Dendrolimus kikuchii.</title>
        <authorList>
            <person name="Zhou J."/>
            <person name="Wu P."/>
            <person name="Xiong Z."/>
            <person name="Liu N."/>
            <person name="Zhao N."/>
            <person name="Ji M."/>
            <person name="Qiu Y."/>
            <person name="Yang B."/>
        </authorList>
    </citation>
    <scope>NUCLEOTIDE SEQUENCE [LARGE SCALE GENOMIC DNA]</scope>
    <source>
        <strain evidence="1">Ann1</strain>
    </source>
</reference>